<evidence type="ECO:0000256" key="2">
    <source>
        <dbReference type="SAM" id="SignalP"/>
    </source>
</evidence>
<dbReference type="Proteomes" id="UP001549799">
    <property type="component" value="Unassembled WGS sequence"/>
</dbReference>
<dbReference type="PROSITE" id="PS52016">
    <property type="entry name" value="TONB_DEPENDENT_REC_3"/>
    <property type="match status" value="1"/>
</dbReference>
<keyword evidence="1" id="KW-0813">Transport</keyword>
<dbReference type="SUPFAM" id="SSF56935">
    <property type="entry name" value="Porins"/>
    <property type="match status" value="1"/>
</dbReference>
<dbReference type="EMBL" id="JBEXAE010000002">
    <property type="protein sequence ID" value="MET6990211.1"/>
    <property type="molecule type" value="Genomic_DNA"/>
</dbReference>
<keyword evidence="1" id="KW-0472">Membrane</keyword>
<accession>A0ABV2SST2</accession>
<proteinExistence type="inferred from homology"/>
<sequence length="822" mass="93103">MKCLRTVLLILTLCLSNFSLAQTAIITGVVLDENNIPLVDVNVSTETKGTVTDKDGFYILKIISEKKTSITFSHIGHEDVVLIDLILSSNETFEFNPILKEGITQVDGVTVSASGEKRVVGITTISPEVIRRIPGANAGVENILKLLPGVNSNNELSTQYSVRGGNYDENLVYVNGIEVYRPFLIRSGQQEGFSFVNPDLVQNLTFSPGGFQAEYGDKLSSVLDITYKKPLEFSVRANASLLGLSSTLETISKEKNLSTITGIRYRNNSVLVNSQQTKSNFNPTFVDIQSFLNYRISNKVTLGILGSYSLNDYQNEPLTRQTNFGTLDDPKALLIFYEGREKNRFQTAQGAVMWSYKPHNQLNLNLTTSLYHTTEEEYSDIFANYELGAVDTDLNSDNVGGAIGTRGIGSQFNRARNDLDALILNISHKGSYSKNSELLEWGATYSHEDIRDQLRESEFLDSLGFSVRPPRQEFENNQPNEAFDEPIIPFDGVSAQNFIKTNRFSGFTQYSNKLEWLGHHMYYNLGIRAQLWTVSGKNVAKSNHTIVSPRGQFSIKPNWDMDMLFTFSGGLYQQPPMYRELRDREGMVNTDVKAQKSVHTALGNEYSFLLWTRPFTLKSELYYKKLNSVNPYTLEDVRIRYAAANNAKAYAYGAEIRMNGAFVPGTESWFGIGYLKTEENINERGYISRPTDQRLNFDILFQDYVPNIPNLKMYLNLVYNTGLPGGSPSYADPYNFQNRLRDYRRADLGISHIFVDANTTYPKKHWLHGFKELNIGFEIFNLFNNQNSITNTWVRDVDSKREYAVPNFMTTRVLNLKIGTRF</sequence>
<dbReference type="InterPro" id="IPR012910">
    <property type="entry name" value="Plug_dom"/>
</dbReference>
<dbReference type="Gene3D" id="2.60.40.1120">
    <property type="entry name" value="Carboxypeptidase-like, regulatory domain"/>
    <property type="match status" value="1"/>
</dbReference>
<organism evidence="4 5">
    <name type="scientific">Sediminicola arcticus</name>
    <dbReference type="NCBI Taxonomy" id="1574308"/>
    <lineage>
        <taxon>Bacteria</taxon>
        <taxon>Pseudomonadati</taxon>
        <taxon>Bacteroidota</taxon>
        <taxon>Flavobacteriia</taxon>
        <taxon>Flavobacteriales</taxon>
        <taxon>Flavobacteriaceae</taxon>
        <taxon>Sediminicola</taxon>
    </lineage>
</organism>
<feature type="chain" id="PRO_5047537050" evidence="2">
    <location>
        <begin position="22"/>
        <end position="822"/>
    </location>
</feature>
<protein>
    <submittedName>
        <fullName evidence="4">Carboxypeptidase-like regulatory domain-containing protein</fullName>
    </submittedName>
</protein>
<reference evidence="4 5" key="1">
    <citation type="submission" date="2024-07" db="EMBL/GenBank/DDBJ databases">
        <title>The genome sequence of type strain Sediminicola arcticus GDMCC 1.2805.</title>
        <authorList>
            <person name="Liu Y."/>
        </authorList>
    </citation>
    <scope>NUCLEOTIDE SEQUENCE [LARGE SCALE GENOMIC DNA]</scope>
    <source>
        <strain evidence="4 5">GDMCC 1.2805</strain>
    </source>
</reference>
<keyword evidence="5" id="KW-1185">Reference proteome</keyword>
<dbReference type="InterPro" id="IPR037066">
    <property type="entry name" value="Plug_dom_sf"/>
</dbReference>
<keyword evidence="1" id="KW-0998">Cell outer membrane</keyword>
<dbReference type="InterPro" id="IPR008969">
    <property type="entry name" value="CarboxyPept-like_regulatory"/>
</dbReference>
<evidence type="ECO:0000259" key="3">
    <source>
        <dbReference type="Pfam" id="PF07715"/>
    </source>
</evidence>
<dbReference type="RefSeq" id="WP_354614599.1">
    <property type="nucleotide sequence ID" value="NZ_JBEXAE010000002.1"/>
</dbReference>
<comment type="subcellular location">
    <subcellularLocation>
        <location evidence="1">Cell outer membrane</location>
        <topology evidence="1">Multi-pass membrane protein</topology>
    </subcellularLocation>
</comment>
<feature type="signal peptide" evidence="2">
    <location>
        <begin position="1"/>
        <end position="21"/>
    </location>
</feature>
<comment type="caution">
    <text evidence="4">The sequence shown here is derived from an EMBL/GenBank/DDBJ whole genome shotgun (WGS) entry which is preliminary data.</text>
</comment>
<keyword evidence="1" id="KW-0812">Transmembrane</keyword>
<name>A0ABV2SST2_9FLAO</name>
<keyword evidence="2" id="KW-0732">Signal</keyword>
<dbReference type="InterPro" id="IPR039426">
    <property type="entry name" value="TonB-dep_rcpt-like"/>
</dbReference>
<evidence type="ECO:0000313" key="5">
    <source>
        <dbReference type="Proteomes" id="UP001549799"/>
    </source>
</evidence>
<dbReference type="Pfam" id="PF13715">
    <property type="entry name" value="CarbopepD_reg_2"/>
    <property type="match status" value="1"/>
</dbReference>
<evidence type="ECO:0000313" key="4">
    <source>
        <dbReference type="EMBL" id="MET6990211.1"/>
    </source>
</evidence>
<dbReference type="SUPFAM" id="SSF49464">
    <property type="entry name" value="Carboxypeptidase regulatory domain-like"/>
    <property type="match status" value="1"/>
</dbReference>
<comment type="similarity">
    <text evidence="1">Belongs to the TonB-dependent receptor family.</text>
</comment>
<feature type="domain" description="TonB-dependent receptor plug" evidence="3">
    <location>
        <begin position="122"/>
        <end position="217"/>
    </location>
</feature>
<evidence type="ECO:0000256" key="1">
    <source>
        <dbReference type="PROSITE-ProRule" id="PRU01360"/>
    </source>
</evidence>
<keyword evidence="1" id="KW-1134">Transmembrane beta strand</keyword>
<gene>
    <name evidence="4" type="ORF">ABXZ36_06075</name>
</gene>
<dbReference type="Gene3D" id="2.170.130.10">
    <property type="entry name" value="TonB-dependent receptor, plug domain"/>
    <property type="match status" value="1"/>
</dbReference>
<dbReference type="Pfam" id="PF07715">
    <property type="entry name" value="Plug"/>
    <property type="match status" value="1"/>
</dbReference>